<dbReference type="PANTHER" id="PTHR16255:SF4">
    <property type="entry name" value="SPORULATION PROTEIN RMD8"/>
    <property type="match status" value="1"/>
</dbReference>
<dbReference type="SUPFAM" id="SSF81383">
    <property type="entry name" value="F-box domain"/>
    <property type="match status" value="1"/>
</dbReference>
<name>A0A381LJR5_BLUGR</name>
<proteinExistence type="inferred from homology"/>
<feature type="region of interest" description="Disordered" evidence="2">
    <location>
        <begin position="220"/>
        <end position="258"/>
    </location>
</feature>
<dbReference type="EMBL" id="UIGY01000247">
    <property type="protein sequence ID" value="SUZ13752.1"/>
    <property type="molecule type" value="Genomic_DNA"/>
</dbReference>
<keyword evidence="3" id="KW-0472">Membrane</keyword>
<evidence type="ECO:0000313" key="5">
    <source>
        <dbReference type="EMBL" id="SUZ13752.1"/>
    </source>
</evidence>
<dbReference type="GO" id="GO:0005739">
    <property type="term" value="C:mitochondrion"/>
    <property type="evidence" value="ECO:0007669"/>
    <property type="project" value="UniProtKB-ARBA"/>
</dbReference>
<keyword evidence="3" id="KW-1133">Transmembrane helix</keyword>
<evidence type="ECO:0000259" key="4">
    <source>
        <dbReference type="PROSITE" id="PS50181"/>
    </source>
</evidence>
<feature type="transmembrane region" description="Helical" evidence="3">
    <location>
        <begin position="745"/>
        <end position="767"/>
    </location>
</feature>
<dbReference type="PANTHER" id="PTHR16255">
    <property type="entry name" value="REQUIRED FOR MEIOTIC NUCLEAR DIVISION PROTEIN 1 HOMOLOG"/>
    <property type="match status" value="1"/>
</dbReference>
<reference evidence="5" key="1">
    <citation type="submission" date="2018-07" db="EMBL/GenBank/DDBJ databases">
        <authorList>
            <person name="Quirk P.G."/>
            <person name="Krulwich T.A."/>
        </authorList>
    </citation>
    <scope>NUCLEOTIDE SEQUENCE</scope>
    <source>
        <strain evidence="5">96224</strain>
    </source>
</reference>
<dbReference type="OrthoDB" id="18302at2759"/>
<dbReference type="PROSITE" id="PS50181">
    <property type="entry name" value="FBOX"/>
    <property type="match status" value="1"/>
</dbReference>
<feature type="region of interest" description="Disordered" evidence="2">
    <location>
        <begin position="159"/>
        <end position="201"/>
    </location>
</feature>
<dbReference type="InterPro" id="IPR036047">
    <property type="entry name" value="F-box-like_dom_sf"/>
</dbReference>
<evidence type="ECO:0000256" key="3">
    <source>
        <dbReference type="SAM" id="Phobius"/>
    </source>
</evidence>
<dbReference type="InterPro" id="IPR001810">
    <property type="entry name" value="F-box_dom"/>
</dbReference>
<dbReference type="InterPro" id="IPR003734">
    <property type="entry name" value="DUF155"/>
</dbReference>
<dbReference type="CDD" id="cd09917">
    <property type="entry name" value="F-box_SF"/>
    <property type="match status" value="1"/>
</dbReference>
<gene>
    <name evidence="5" type="ORF">BGT96224V2_LOCUS6903</name>
</gene>
<comment type="similarity">
    <text evidence="1">Belongs to the RMD1/sif2 family.</text>
</comment>
<accession>A0A381LJR5</accession>
<protein>
    <submittedName>
        <fullName evidence="5">Bgt-4501</fullName>
    </submittedName>
</protein>
<dbReference type="InterPro" id="IPR051624">
    <property type="entry name" value="RMD1/Sad1-interacting"/>
</dbReference>
<keyword evidence="3" id="KW-0812">Transmembrane</keyword>
<dbReference type="AlphaFoldDB" id="A0A381LJR5"/>
<evidence type="ECO:0000256" key="1">
    <source>
        <dbReference type="ARBA" id="ARBA00008306"/>
    </source>
</evidence>
<feature type="domain" description="F-box" evidence="4">
    <location>
        <begin position="1"/>
        <end position="51"/>
    </location>
</feature>
<organism evidence="5">
    <name type="scientific">Blumeria graminis f. sp. tritici 96224</name>
    <dbReference type="NCBI Taxonomy" id="1268274"/>
    <lineage>
        <taxon>Eukaryota</taxon>
        <taxon>Fungi</taxon>
        <taxon>Dikarya</taxon>
        <taxon>Ascomycota</taxon>
        <taxon>Pezizomycotina</taxon>
        <taxon>Leotiomycetes</taxon>
        <taxon>Erysiphales</taxon>
        <taxon>Erysiphaceae</taxon>
        <taxon>Blumeria</taxon>
    </lineage>
</organism>
<feature type="compositionally biased region" description="Low complexity" evidence="2">
    <location>
        <begin position="227"/>
        <end position="239"/>
    </location>
</feature>
<evidence type="ECO:0000256" key="2">
    <source>
        <dbReference type="SAM" id="MobiDB-lite"/>
    </source>
</evidence>
<dbReference type="Pfam" id="PF02582">
    <property type="entry name" value="DUF155"/>
    <property type="match status" value="1"/>
</dbReference>
<sequence>MDDLPLEVYFHILQYLDPIDTVNLQQVNHCLLFSSLVHYLLRQSSIVYQSSSNVNEGSNVCSEIKVPSKYELQNLARLLLSGNEEFHSNLNNSLAVERLKNRIQILAKWSFIDPLWRITWTGEANNEEKEKEKNYLGPNDIENTVEAILEEEKSCASQVKEIGEDPTESTSPSSPTGKKASAIENNIQCVPEDPPRKPTRALPRMLPRIQSKISLPRIYSPRILAQPSPSSYSPRTRSPMFKSPLAKSPQNSSPHVNSFRAASPRLFSLGISSPKAVSSQTSSPRLASPRLMSPRFVTQRSLTMRRPSDDNTMNLKIAPHRVPTRSTKVCEKLMLLPDTNEEANEHDINYRMPFGQMSRDEESRPLKDEEWDVLKKRGGIRGKSYAERLSKAKRAKELARVTAYCTAQSYWLSTASNFIRFTHGARTKLYDDCLYSVYDLPLLSGKKPYKIQSGPSIDDSSKKELYGDYIEQKERGDYQEGYFENTDEYSIRKFEENPHRKSRVEFHQSGEEKGTPLQYRRKYSVDPGSVDGTKLAELFIFSYGVIVFWNFTEQQEKDILADLALYEKENAIPIASRPLEPDNFEKEDFHFEYSHLVDRPRVFNDMITLRSGDHLIKLTISHAIAQSTKLCMFEESMNQTMANAQHVPKHLALTGKLGMTRSQIFKILGTLFKTRVETNRAVASKILDIPNFFWNSEPTLHPLYTAIRDYLEIPPRIKILNERCKVFLDLAEILSNSIAGTKMVFITWIVIFLIMISIGVTVTECLIRVTVVDK</sequence>